<evidence type="ECO:0000313" key="3">
    <source>
        <dbReference type="RefSeq" id="XP_014419127.2"/>
    </source>
</evidence>
<evidence type="ECO:0000259" key="1">
    <source>
        <dbReference type="Pfam" id="PF15870"/>
    </source>
</evidence>
<dbReference type="Pfam" id="PF15870">
    <property type="entry name" value="EloA-BP1"/>
    <property type="match status" value="2"/>
</dbReference>
<name>A0A8B7KDB7_CAMFR</name>
<accession>A0A8B7KDB7</accession>
<dbReference type="KEGG" id="cfr:102512716"/>
<dbReference type="AlphaFoldDB" id="A0A8B7KDB7"/>
<dbReference type="Proteomes" id="UP000694856">
    <property type="component" value="Chromosome 4"/>
</dbReference>
<gene>
    <name evidence="3" type="primary">LOC102512716</name>
</gene>
<sequence>MSSQIAKFVRERLLKQASGEQVELDMLYYQNISRLKKRIVHAAKFDALINKETISPHRGPVPPLISHAGLLQAQQQAVQMKAAVKGGQAFVAVTSEQKKNACPASQTQRKASEESSRASNSLHVDVVLLKENPTAKPNRSHIPVKSVAAFPVKAKIEEKAIYELCGSQNMYMNIAINTLKKLRDQDVSGSSDDKTTGLKTNEKENVLTGIILYRHLKDYLLTEEQLHENNYPQPNPDKPGSVLLNPGMTGTLVNDASHWKVENLAVKNTGSEGESQRSLVWMLDESFNASSLTFCFLISNNEIMVVALSGC</sequence>
<protein>
    <submittedName>
        <fullName evidence="3">Uncharacterized protein LOC102512716</fullName>
    </submittedName>
</protein>
<proteinExistence type="predicted"/>
<dbReference type="InterPro" id="IPR031736">
    <property type="entry name" value="REXO1-like_dom"/>
</dbReference>
<dbReference type="RefSeq" id="XP_014419127.2">
    <property type="nucleotide sequence ID" value="XM_014563641.2"/>
</dbReference>
<keyword evidence="2" id="KW-1185">Reference proteome</keyword>
<evidence type="ECO:0000313" key="2">
    <source>
        <dbReference type="Proteomes" id="UP000694856"/>
    </source>
</evidence>
<dbReference type="GeneID" id="102512716"/>
<feature type="domain" description="RNA exonuclease 1 homolog-like" evidence="1">
    <location>
        <begin position="153"/>
        <end position="199"/>
    </location>
</feature>
<organism evidence="2 3">
    <name type="scientific">Camelus ferus</name>
    <name type="common">Wild bactrian camel</name>
    <name type="synonym">Camelus bactrianus ferus</name>
    <dbReference type="NCBI Taxonomy" id="419612"/>
    <lineage>
        <taxon>Eukaryota</taxon>
        <taxon>Metazoa</taxon>
        <taxon>Chordata</taxon>
        <taxon>Craniata</taxon>
        <taxon>Vertebrata</taxon>
        <taxon>Euteleostomi</taxon>
        <taxon>Mammalia</taxon>
        <taxon>Eutheria</taxon>
        <taxon>Laurasiatheria</taxon>
        <taxon>Artiodactyla</taxon>
        <taxon>Tylopoda</taxon>
        <taxon>Camelidae</taxon>
        <taxon>Camelus</taxon>
    </lineage>
</organism>
<reference evidence="3" key="1">
    <citation type="submission" date="2025-08" db="UniProtKB">
        <authorList>
            <consortium name="RefSeq"/>
        </authorList>
    </citation>
    <scope>IDENTIFICATION</scope>
    <source>
        <tissue evidence="3">Ear skin</tissue>
    </source>
</reference>
<feature type="domain" description="RNA exonuclease 1 homolog-like" evidence="1">
    <location>
        <begin position="200"/>
        <end position="246"/>
    </location>
</feature>